<proteinExistence type="predicted"/>
<feature type="region of interest" description="Disordered" evidence="1">
    <location>
        <begin position="123"/>
        <end position="157"/>
    </location>
</feature>
<feature type="compositionally biased region" description="Basic and acidic residues" evidence="1">
    <location>
        <begin position="137"/>
        <end position="157"/>
    </location>
</feature>
<dbReference type="EMBL" id="JAVDXX010000001">
    <property type="protein sequence ID" value="MDR7292956.1"/>
    <property type="molecule type" value="Genomic_DNA"/>
</dbReference>
<keyword evidence="3" id="KW-1185">Reference proteome</keyword>
<evidence type="ECO:0000313" key="3">
    <source>
        <dbReference type="Proteomes" id="UP001180715"/>
    </source>
</evidence>
<comment type="caution">
    <text evidence="2">The sequence shown here is derived from an EMBL/GenBank/DDBJ whole genome shotgun (WGS) entry which is preliminary data.</text>
</comment>
<name>A0ABU1YZJ3_9MICC</name>
<evidence type="ECO:0000313" key="2">
    <source>
        <dbReference type="EMBL" id="MDR7292956.1"/>
    </source>
</evidence>
<organism evidence="2 3">
    <name type="scientific">Pseudoglutamicibacter albus</name>
    <dbReference type="NCBI Taxonomy" id="98671"/>
    <lineage>
        <taxon>Bacteria</taxon>
        <taxon>Bacillati</taxon>
        <taxon>Actinomycetota</taxon>
        <taxon>Actinomycetes</taxon>
        <taxon>Micrococcales</taxon>
        <taxon>Micrococcaceae</taxon>
        <taxon>Pseudoglutamicibacter</taxon>
    </lineage>
</organism>
<sequence length="172" mass="18912">MREFFKTMFGNPDRKDTKDLGEGVWRSDYWRFRRAVDRMHQVLEQAQADDAYHVILTYADEVGDHLERVREVSHRAQAAFPSSGDHVPAAAMDVHHALTKAATHAATLAQSAAMLGWATAEDASEAGQGGAPQEAKAAQDNKAAKDNLDRKSGAVDSYVEKAEAALQRALHR</sequence>
<gene>
    <name evidence="2" type="ORF">J2S67_000224</name>
</gene>
<protein>
    <submittedName>
        <fullName evidence="2">Uncharacterized protein</fullName>
    </submittedName>
</protein>
<dbReference type="RefSeq" id="WP_052048638.1">
    <property type="nucleotide sequence ID" value="NZ_JAKRCW010000009.1"/>
</dbReference>
<evidence type="ECO:0000256" key="1">
    <source>
        <dbReference type="SAM" id="MobiDB-lite"/>
    </source>
</evidence>
<reference evidence="2" key="1">
    <citation type="submission" date="2023-07" db="EMBL/GenBank/DDBJ databases">
        <title>Sequencing the genomes of 1000 actinobacteria strains.</title>
        <authorList>
            <person name="Klenk H.-P."/>
        </authorList>
    </citation>
    <scope>NUCLEOTIDE SEQUENCE</scope>
    <source>
        <strain evidence="2">DSM 13068</strain>
    </source>
</reference>
<dbReference type="Proteomes" id="UP001180715">
    <property type="component" value="Unassembled WGS sequence"/>
</dbReference>
<accession>A0ABU1YZJ3</accession>